<dbReference type="InterPro" id="IPR016181">
    <property type="entry name" value="Acyl_CoA_acyltransferase"/>
</dbReference>
<dbReference type="Proteomes" id="UP000766550">
    <property type="component" value="Unassembled WGS sequence"/>
</dbReference>
<dbReference type="InterPro" id="IPR000182">
    <property type="entry name" value="GNAT_dom"/>
</dbReference>
<dbReference type="AlphaFoldDB" id="A0A8J7YAP2"/>
<evidence type="ECO:0000256" key="2">
    <source>
        <dbReference type="ARBA" id="ARBA00023315"/>
    </source>
</evidence>
<dbReference type="EMBL" id="JAHQXF010000002">
    <property type="protein sequence ID" value="MBV0925141.1"/>
    <property type="molecule type" value="Genomic_DNA"/>
</dbReference>
<dbReference type="InterPro" id="IPR050832">
    <property type="entry name" value="Bact_Acetyltransf"/>
</dbReference>
<reference evidence="4 5" key="1">
    <citation type="submission" date="2021-06" db="EMBL/GenBank/DDBJ databases">
        <title>New haloarchaea isolates fom saline soil.</title>
        <authorList>
            <person name="Duran-Viseras A."/>
            <person name="Sanchez-Porro C.S."/>
            <person name="Ventosa A."/>
        </authorList>
    </citation>
    <scope>NUCLEOTIDE SEQUENCE [LARGE SCALE GENOMIC DNA]</scope>
    <source>
        <strain evidence="4 5">JCM 183640</strain>
    </source>
</reference>
<comment type="caution">
    <text evidence="4">The sequence shown here is derived from an EMBL/GenBank/DDBJ whole genome shotgun (WGS) entry which is preliminary data.</text>
</comment>
<keyword evidence="5" id="KW-1185">Reference proteome</keyword>
<organism evidence="4 5">
    <name type="scientific">Haloarcula limicola</name>
    <dbReference type="NCBI Taxonomy" id="1429915"/>
    <lineage>
        <taxon>Archaea</taxon>
        <taxon>Methanobacteriati</taxon>
        <taxon>Methanobacteriota</taxon>
        <taxon>Stenosarchaea group</taxon>
        <taxon>Halobacteria</taxon>
        <taxon>Halobacteriales</taxon>
        <taxon>Haloarculaceae</taxon>
        <taxon>Haloarcula</taxon>
    </lineage>
</organism>
<evidence type="ECO:0000313" key="4">
    <source>
        <dbReference type="EMBL" id="MBV0925141.1"/>
    </source>
</evidence>
<name>A0A8J7YAP2_9EURY</name>
<evidence type="ECO:0000256" key="1">
    <source>
        <dbReference type="ARBA" id="ARBA00022679"/>
    </source>
</evidence>
<accession>A0A8J7YAP2</accession>
<dbReference type="RefSeq" id="WP_162317980.1">
    <property type="nucleotide sequence ID" value="NZ_JAHQXF010000002.1"/>
</dbReference>
<dbReference type="GO" id="GO:0016747">
    <property type="term" value="F:acyltransferase activity, transferring groups other than amino-acyl groups"/>
    <property type="evidence" value="ECO:0007669"/>
    <property type="project" value="InterPro"/>
</dbReference>
<evidence type="ECO:0000259" key="3">
    <source>
        <dbReference type="PROSITE" id="PS51186"/>
    </source>
</evidence>
<dbReference type="PANTHER" id="PTHR43877:SF2">
    <property type="entry name" value="AMINOALKYLPHOSPHONATE N-ACETYLTRANSFERASE-RELATED"/>
    <property type="match status" value="1"/>
</dbReference>
<dbReference type="PANTHER" id="PTHR43877">
    <property type="entry name" value="AMINOALKYLPHOSPHONATE N-ACETYLTRANSFERASE-RELATED-RELATED"/>
    <property type="match status" value="1"/>
</dbReference>
<keyword evidence="1" id="KW-0808">Transferase</keyword>
<dbReference type="Gene3D" id="3.40.630.30">
    <property type="match status" value="1"/>
</dbReference>
<dbReference type="SUPFAM" id="SSF55729">
    <property type="entry name" value="Acyl-CoA N-acyltransferases (Nat)"/>
    <property type="match status" value="1"/>
</dbReference>
<dbReference type="Pfam" id="PF00583">
    <property type="entry name" value="Acetyltransf_1"/>
    <property type="match status" value="1"/>
</dbReference>
<sequence length="300" mass="32377">MQPTVRQARADDYEDVVAFAEEVWADRPETVDYIPDVFREWVESDGPTQHTVVVEADGAAAGLCQAVLLTESEAWFQGIRVDPAYRGEGFGLRMVDRLMDWAREQGATVGRNMVFSWNDAGLGQSIATGFDPLAEFRWAHPEPGGSGRAPPADLAVESDPAAAWSYWTGSDARTSLSGLALDPEQTWALSELTRERLHALADEQAVFAVKGDGTRGMAARVRETVDPTAEETLAEYAVGTWADLDAAAALFEAIRADAADLGVDGTRVLIPETPRHAAEAAAARATLADWPDFVLSADLT</sequence>
<protein>
    <submittedName>
        <fullName evidence="4">GNAT family N-acetyltransferase</fullName>
    </submittedName>
</protein>
<dbReference type="OrthoDB" id="134118at2157"/>
<dbReference type="PROSITE" id="PS51186">
    <property type="entry name" value="GNAT"/>
    <property type="match status" value="1"/>
</dbReference>
<proteinExistence type="predicted"/>
<keyword evidence="2" id="KW-0012">Acyltransferase</keyword>
<evidence type="ECO:0000313" key="5">
    <source>
        <dbReference type="Proteomes" id="UP000766550"/>
    </source>
</evidence>
<feature type="domain" description="N-acetyltransferase" evidence="3">
    <location>
        <begin position="3"/>
        <end position="157"/>
    </location>
</feature>
<gene>
    <name evidence="4" type="ORF">KTS45_13130</name>
</gene>
<dbReference type="CDD" id="cd04301">
    <property type="entry name" value="NAT_SF"/>
    <property type="match status" value="1"/>
</dbReference>